<proteinExistence type="predicted"/>
<keyword evidence="3" id="KW-1185">Reference proteome</keyword>
<reference evidence="2 3" key="1">
    <citation type="submission" date="2018-11" db="EMBL/GenBank/DDBJ databases">
        <title>Taxonoimc description of Halomarina strain SPP-AMP-1.</title>
        <authorList>
            <person name="Pal Y."/>
            <person name="Srinivasana K."/>
            <person name="Verma A."/>
            <person name="Kumar P."/>
        </authorList>
    </citation>
    <scope>NUCLEOTIDE SEQUENCE [LARGE SCALE GENOMIC DNA]</scope>
    <source>
        <strain evidence="2 3">SPP-AMP-1</strain>
    </source>
</reference>
<feature type="transmembrane region" description="Helical" evidence="1">
    <location>
        <begin position="110"/>
        <end position="134"/>
    </location>
</feature>
<keyword evidence="1" id="KW-0472">Membrane</keyword>
<organism evidence="2 3">
    <name type="scientific">Halocatena pleomorpha</name>
    <dbReference type="NCBI Taxonomy" id="1785090"/>
    <lineage>
        <taxon>Archaea</taxon>
        <taxon>Methanobacteriati</taxon>
        <taxon>Methanobacteriota</taxon>
        <taxon>Stenosarchaea group</taxon>
        <taxon>Halobacteria</taxon>
        <taxon>Halobacteriales</taxon>
        <taxon>Natronomonadaceae</taxon>
        <taxon>Halocatena</taxon>
    </lineage>
</organism>
<feature type="transmembrane region" description="Helical" evidence="1">
    <location>
        <begin position="82"/>
        <end position="98"/>
    </location>
</feature>
<keyword evidence="1" id="KW-0812">Transmembrane</keyword>
<dbReference type="Pfam" id="PF20587">
    <property type="entry name" value="DUF6789"/>
    <property type="match status" value="1"/>
</dbReference>
<evidence type="ECO:0000313" key="3">
    <source>
        <dbReference type="Proteomes" id="UP000282322"/>
    </source>
</evidence>
<dbReference type="OrthoDB" id="342717at2157"/>
<comment type="caution">
    <text evidence="2">The sequence shown here is derived from an EMBL/GenBank/DDBJ whole genome shotgun (WGS) entry which is preliminary data.</text>
</comment>
<accession>A0A3P3RHX6</accession>
<evidence type="ECO:0000256" key="1">
    <source>
        <dbReference type="SAM" id="Phobius"/>
    </source>
</evidence>
<dbReference type="Proteomes" id="UP000282322">
    <property type="component" value="Unassembled WGS sequence"/>
</dbReference>
<feature type="transmembrane region" description="Helical" evidence="1">
    <location>
        <begin position="45"/>
        <end position="70"/>
    </location>
</feature>
<protein>
    <submittedName>
        <fullName evidence="2">Uncharacterized protein</fullName>
    </submittedName>
</protein>
<dbReference type="AlphaFoldDB" id="A0A3P3RHX6"/>
<gene>
    <name evidence="2" type="ORF">EIK79_03355</name>
</gene>
<dbReference type="InterPro" id="IPR046739">
    <property type="entry name" value="DUF6789"/>
</dbReference>
<evidence type="ECO:0000313" key="2">
    <source>
        <dbReference type="EMBL" id="RRJ33146.1"/>
    </source>
</evidence>
<keyword evidence="1" id="KW-1133">Transmembrane helix</keyword>
<feature type="transmembrane region" description="Helical" evidence="1">
    <location>
        <begin position="6"/>
        <end position="24"/>
    </location>
</feature>
<name>A0A3P3RHX6_9EURY</name>
<sequence length="139" mass="14700">MNRPSSAVAGGVAGTAILSLLMILTEVQTRSQIRIFDVIARFVGLPGHAVIGFVLFVAAGVFAWPLLFVALEPYIPGGPDPAQRGIVLAAVLWIVFVITGRGSIGWPLVIVYAGLTLIAHLAYGFTLGAVYAHFRKPST</sequence>
<dbReference type="EMBL" id="RRCH01000004">
    <property type="protein sequence ID" value="RRJ33146.1"/>
    <property type="molecule type" value="Genomic_DNA"/>
</dbReference>